<protein>
    <submittedName>
        <fullName evidence="2">Capsular polysaccharide biosythesis protein CpsI</fullName>
        <ecNumber evidence="2">2.4.1.-</ecNumber>
    </submittedName>
</protein>
<accession>A0A380JFZ0</accession>
<dbReference type="Pfam" id="PF00535">
    <property type="entry name" value="Glycos_transf_2"/>
    <property type="match status" value="1"/>
</dbReference>
<organism evidence="2 3">
    <name type="scientific">Streptococcus downei MFe28</name>
    <dbReference type="NCBI Taxonomy" id="764290"/>
    <lineage>
        <taxon>Bacteria</taxon>
        <taxon>Bacillati</taxon>
        <taxon>Bacillota</taxon>
        <taxon>Bacilli</taxon>
        <taxon>Lactobacillales</taxon>
        <taxon>Streptococcaceae</taxon>
        <taxon>Streptococcus</taxon>
    </lineage>
</organism>
<dbReference type="PANTHER" id="PTHR22916">
    <property type="entry name" value="GLYCOSYLTRANSFERASE"/>
    <property type="match status" value="1"/>
</dbReference>
<keyword evidence="3" id="KW-1185">Reference proteome</keyword>
<dbReference type="SUPFAM" id="SSF53448">
    <property type="entry name" value="Nucleotide-diphospho-sugar transferases"/>
    <property type="match status" value="1"/>
</dbReference>
<evidence type="ECO:0000259" key="1">
    <source>
        <dbReference type="Pfam" id="PF00535"/>
    </source>
</evidence>
<dbReference type="PANTHER" id="PTHR22916:SF3">
    <property type="entry name" value="UDP-GLCNAC:BETAGAL BETA-1,3-N-ACETYLGLUCOSAMINYLTRANSFERASE-LIKE PROTEIN 1"/>
    <property type="match status" value="1"/>
</dbReference>
<proteinExistence type="predicted"/>
<dbReference type="Gene3D" id="3.90.550.10">
    <property type="entry name" value="Spore Coat Polysaccharide Biosynthesis Protein SpsA, Chain A"/>
    <property type="match status" value="1"/>
</dbReference>
<dbReference type="AlphaFoldDB" id="A0A380JFZ0"/>
<keyword evidence="2" id="KW-0808">Transferase</keyword>
<dbReference type="Proteomes" id="UP000254082">
    <property type="component" value="Unassembled WGS sequence"/>
</dbReference>
<evidence type="ECO:0000313" key="2">
    <source>
        <dbReference type="EMBL" id="SUN36318.1"/>
    </source>
</evidence>
<dbReference type="GO" id="GO:0016758">
    <property type="term" value="F:hexosyltransferase activity"/>
    <property type="evidence" value="ECO:0007669"/>
    <property type="project" value="UniProtKB-ARBA"/>
</dbReference>
<name>A0A380JFZ0_STRDO</name>
<feature type="domain" description="Glycosyltransferase 2-like" evidence="1">
    <location>
        <begin position="10"/>
        <end position="168"/>
    </location>
</feature>
<dbReference type="EMBL" id="UHFA01000002">
    <property type="protein sequence ID" value="SUN36318.1"/>
    <property type="molecule type" value="Genomic_DNA"/>
</dbReference>
<reference evidence="2 3" key="1">
    <citation type="submission" date="2018-06" db="EMBL/GenBank/DDBJ databases">
        <authorList>
            <consortium name="Pathogen Informatics"/>
            <person name="Doyle S."/>
        </authorList>
    </citation>
    <scope>NUCLEOTIDE SEQUENCE [LARGE SCALE GENOMIC DNA]</scope>
    <source>
        <strain evidence="3">NCTC 11391</strain>
    </source>
</reference>
<evidence type="ECO:0000313" key="3">
    <source>
        <dbReference type="Proteomes" id="UP000254082"/>
    </source>
</evidence>
<sequence length="335" mass="38004">MLTSSKPFISVIIPVHNAETTLLRALDSLAFPDCEIILVENSSTDNSYQLACDYAKENNRFKVFQSAPGVSNARNKGLDQANGEWIFFLDADDFFFKENLTGIADKLSSSQSDIVAYNFHKGGHLVELFEVVEDFRRPEEREAFISRCLHRPTQYMTVWSKAFRARLVKSLRFDPNLRVSEDSNFFLQALLRAQAISTSPDLLYHYSIDGSSTMRTFDQSKLDGYLAALTSAQTIIEGQSTALQEAFAAYSLAQFNIGMVREVFHQSNPQSYKAKIARMKELSRSELFASAFAGMSLKQVKSLGDIPLWLIKYHAYRLASLVYLVRVRQNAHKER</sequence>
<dbReference type="OrthoDB" id="396512at2"/>
<dbReference type="RefSeq" id="WP_002997749.1">
    <property type="nucleotide sequence ID" value="NZ_UHFA01000002.1"/>
</dbReference>
<dbReference type="InterPro" id="IPR001173">
    <property type="entry name" value="Glyco_trans_2-like"/>
</dbReference>
<dbReference type="CDD" id="cd00761">
    <property type="entry name" value="Glyco_tranf_GTA_type"/>
    <property type="match status" value="1"/>
</dbReference>
<dbReference type="InterPro" id="IPR029044">
    <property type="entry name" value="Nucleotide-diphossugar_trans"/>
</dbReference>
<gene>
    <name evidence="2" type="ORF">NCTC11391_01365</name>
</gene>
<keyword evidence="2" id="KW-0328">Glycosyltransferase</keyword>
<dbReference type="EC" id="2.4.1.-" evidence="2"/>